<dbReference type="InterPro" id="IPR000436">
    <property type="entry name" value="Sushi_SCR_CCP_dom"/>
</dbReference>
<dbReference type="RefSeq" id="XP_023930460.1">
    <property type="nucleotide sequence ID" value="XM_024074692.1"/>
</dbReference>
<proteinExistence type="predicted"/>
<dbReference type="AlphaFoldDB" id="A0A2R2MJS4"/>
<feature type="compositionally biased region" description="Pro residues" evidence="5">
    <location>
        <begin position="855"/>
        <end position="871"/>
    </location>
</feature>
<evidence type="ECO:0000256" key="2">
    <source>
        <dbReference type="ARBA" id="ARBA00022737"/>
    </source>
</evidence>
<feature type="compositionally biased region" description="Pro residues" evidence="5">
    <location>
        <begin position="619"/>
        <end position="630"/>
    </location>
</feature>
<dbReference type="Pfam" id="PF00084">
    <property type="entry name" value="Sushi"/>
    <property type="match status" value="4"/>
</dbReference>
<dbReference type="InterPro" id="IPR051277">
    <property type="entry name" value="SEZ6_CSMD_C4BPB_Regulators"/>
</dbReference>
<organism evidence="8 9">
    <name type="scientific">Lingula anatina</name>
    <name type="common">Brachiopod</name>
    <name type="synonym">Lingula unguis</name>
    <dbReference type="NCBI Taxonomy" id="7574"/>
    <lineage>
        <taxon>Eukaryota</taxon>
        <taxon>Metazoa</taxon>
        <taxon>Spiralia</taxon>
        <taxon>Lophotrochozoa</taxon>
        <taxon>Brachiopoda</taxon>
        <taxon>Linguliformea</taxon>
        <taxon>Lingulata</taxon>
        <taxon>Lingulida</taxon>
        <taxon>Linguloidea</taxon>
        <taxon>Lingulidae</taxon>
        <taxon>Lingula</taxon>
    </lineage>
</organism>
<evidence type="ECO:0000256" key="1">
    <source>
        <dbReference type="ARBA" id="ARBA00022729"/>
    </source>
</evidence>
<dbReference type="SUPFAM" id="SSF57535">
    <property type="entry name" value="Complement control module/SCR domain"/>
    <property type="match status" value="4"/>
</dbReference>
<feature type="compositionally biased region" description="Low complexity" evidence="5">
    <location>
        <begin position="10"/>
        <end position="49"/>
    </location>
</feature>
<evidence type="ECO:0000256" key="5">
    <source>
        <dbReference type="SAM" id="MobiDB-lite"/>
    </source>
</evidence>
<feature type="compositionally biased region" description="Basic and acidic residues" evidence="5">
    <location>
        <begin position="563"/>
        <end position="579"/>
    </location>
</feature>
<feature type="compositionally biased region" description="Basic and acidic residues" evidence="5">
    <location>
        <begin position="816"/>
        <end position="825"/>
    </location>
</feature>
<keyword evidence="6" id="KW-0812">Transmembrane</keyword>
<feature type="disulfide bond" evidence="4">
    <location>
        <begin position="138"/>
        <end position="165"/>
    </location>
</feature>
<feature type="compositionally biased region" description="Low complexity" evidence="5">
    <location>
        <begin position="654"/>
        <end position="664"/>
    </location>
</feature>
<feature type="compositionally biased region" description="Basic and acidic residues" evidence="5">
    <location>
        <begin position="714"/>
        <end position="723"/>
    </location>
</feature>
<keyword evidence="3 4" id="KW-1015">Disulfide bond</keyword>
<evidence type="ECO:0000313" key="8">
    <source>
        <dbReference type="Proteomes" id="UP000085678"/>
    </source>
</evidence>
<dbReference type="PANTHER" id="PTHR45656">
    <property type="entry name" value="PROTEIN CBR-CLEC-78"/>
    <property type="match status" value="1"/>
</dbReference>
<dbReference type="InParanoid" id="A0A2R2MJS4"/>
<dbReference type="KEGG" id="lak:106175404"/>
<dbReference type="PANTHER" id="PTHR45656:SF4">
    <property type="entry name" value="PROTEIN CBR-CLEC-78"/>
    <property type="match status" value="1"/>
</dbReference>
<dbReference type="PROSITE" id="PS50923">
    <property type="entry name" value="SUSHI"/>
    <property type="match status" value="4"/>
</dbReference>
<keyword evidence="4" id="KW-0768">Sushi</keyword>
<keyword evidence="6" id="KW-1133">Transmembrane helix</keyword>
<gene>
    <name evidence="9" type="primary">LOC106175404</name>
</gene>
<accession>A0A2R2MJS4</accession>
<feature type="region of interest" description="Disordered" evidence="5">
    <location>
        <begin position="1"/>
        <end position="54"/>
    </location>
</feature>
<comment type="caution">
    <text evidence="4">Lacks conserved residue(s) required for the propagation of feature annotation.</text>
</comment>
<dbReference type="STRING" id="7574.A0A2R2MJS4"/>
<dbReference type="GeneID" id="106175404"/>
<feature type="compositionally biased region" description="Basic and acidic residues" evidence="5">
    <location>
        <begin position="545"/>
        <end position="554"/>
    </location>
</feature>
<feature type="transmembrane region" description="Helical" evidence="6">
    <location>
        <begin position="442"/>
        <end position="464"/>
    </location>
</feature>
<evidence type="ECO:0000259" key="7">
    <source>
        <dbReference type="PROSITE" id="PS50923"/>
    </source>
</evidence>
<keyword evidence="6" id="KW-0472">Membrane</keyword>
<keyword evidence="8" id="KW-1185">Reference proteome</keyword>
<keyword evidence="2" id="KW-0677">Repeat</keyword>
<dbReference type="CDD" id="cd00033">
    <property type="entry name" value="CCP"/>
    <property type="match status" value="4"/>
</dbReference>
<feature type="region of interest" description="Disordered" evidence="5">
    <location>
        <begin position="545"/>
        <end position="880"/>
    </location>
</feature>
<sequence>MLPGKTKENVATSTTSLPSTTTTTATTTTPIPSSLPSTTTTTAVTTTPIPSCPQPPIVQDADLLTTGPFIAHRRIEYQCHTGFKMTGLSNDMLCDGNLQWTGSPPQCLRTCPTPPVIANAVVKSTGPYTSGDTVEYECSAGFLMTGQATRTCGNRFTWEGSSPSCNPTCPNPPGVANAHLSSAGPYPVGSQASYACGSDFQMDGSPTLTCGSGLQWQGSPPTCKPIDRSPRIETNQHINWPSGYFNTTQPFNSNATSSGVTPALVTMDSSTSRNLATTFAYTPAAFVPHPTTPYFPQNQQEQPTQSIVTPNTFTGHNQHRPLSNSLFSLLTSIPPLCPQPLGIPNGEIISNGPYHPADLVIYRCLPGFVMNARTTSQVCGSSGYWIGAPPQCHVLPKSPPAPAPPSVKNNQMVFINISLYWGNGKNTGSTFTGDTGGGFPTWLGILLGVIFGLLLLGLLAWLIWACCCGGGCCGVQGCMGGGGGTAGCQGCCPRRTHVANETEYVRYSKESPVAQKRVVKKKITRQNNEPEYDVEHAYDHVEIIHLDDDQEPKRQNKSYGPNVRKEVHFHENDLKDRARPLKSTNKQTPPEVVENVYYHHKTRRSAPKEDPKPRRRSPSPSPSPPPPASPSPVQQVIHYYSSKPPQPGLDPRSHSSPHPLSSPRSEAEDSDSSRRKRPRPRQNDDADSQPSRTSKRSADDYDPVDGSPSYPNDFRGKYPDDKYYRRRPHLRNWPSDVEGDTPSTVGSPVSPRSDATISPTQVASQLIDSMQGSPLPQATPRNLKPRNPSNDSIRESNNDRPGLNHKNTSYSPAEHMNGHLYEKPIKSTYARPKVIRNEIHVIEDSPPSSQQTTPRAPPPPPVIQPVQPPAPPKKRLKNDKLQEVIHAVVVNKKKKKIENPQKPLWWPHSKPVRQINTSTK</sequence>
<keyword evidence="1" id="KW-0732">Signal</keyword>
<protein>
    <submittedName>
        <fullName evidence="9">Uncharacterized protein LOC106175404</fullName>
    </submittedName>
</protein>
<dbReference type="InterPro" id="IPR035976">
    <property type="entry name" value="Sushi/SCR/CCP_sf"/>
</dbReference>
<feature type="compositionally biased region" description="Polar residues" evidence="5">
    <location>
        <begin position="753"/>
        <end position="780"/>
    </location>
</feature>
<evidence type="ECO:0000256" key="6">
    <source>
        <dbReference type="SAM" id="Phobius"/>
    </source>
</evidence>
<evidence type="ECO:0000256" key="3">
    <source>
        <dbReference type="ARBA" id="ARBA00023157"/>
    </source>
</evidence>
<dbReference type="OrthoDB" id="10051774at2759"/>
<feature type="region of interest" description="Disordered" evidence="5">
    <location>
        <begin position="894"/>
        <end position="920"/>
    </location>
</feature>
<feature type="disulfide bond" evidence="4">
    <location>
        <begin position="196"/>
        <end position="223"/>
    </location>
</feature>
<evidence type="ECO:0000313" key="9">
    <source>
        <dbReference type="RefSeq" id="XP_023930460.1"/>
    </source>
</evidence>
<dbReference type="Gene3D" id="2.10.70.10">
    <property type="entry name" value="Complement Module, domain 1"/>
    <property type="match status" value="4"/>
</dbReference>
<feature type="domain" description="Sushi" evidence="7">
    <location>
        <begin position="50"/>
        <end position="107"/>
    </location>
</feature>
<reference evidence="9" key="1">
    <citation type="submission" date="2025-08" db="UniProtKB">
        <authorList>
            <consortium name="RefSeq"/>
        </authorList>
    </citation>
    <scope>IDENTIFICATION</scope>
    <source>
        <tissue evidence="9">Gonads</tissue>
    </source>
</reference>
<name>A0A2R2MJS4_LINAN</name>
<dbReference type="SMART" id="SM00032">
    <property type="entry name" value="CCP"/>
    <property type="match status" value="4"/>
</dbReference>
<feature type="domain" description="Sushi" evidence="7">
    <location>
        <begin position="335"/>
        <end position="394"/>
    </location>
</feature>
<dbReference type="Proteomes" id="UP000085678">
    <property type="component" value="Unplaced"/>
</dbReference>
<feature type="domain" description="Sushi" evidence="7">
    <location>
        <begin position="168"/>
        <end position="225"/>
    </location>
</feature>
<feature type="domain" description="Sushi" evidence="7">
    <location>
        <begin position="109"/>
        <end position="167"/>
    </location>
</feature>
<evidence type="ECO:0000256" key="4">
    <source>
        <dbReference type="PROSITE-ProRule" id="PRU00302"/>
    </source>
</evidence>